<dbReference type="EMBL" id="JBJXBP010000007">
    <property type="protein sequence ID" value="KAL3821269.1"/>
    <property type="molecule type" value="Genomic_DNA"/>
</dbReference>
<proteinExistence type="predicted"/>
<dbReference type="AlphaFoldDB" id="A0ABD3S9S3"/>
<feature type="compositionally biased region" description="Basic and acidic residues" evidence="1">
    <location>
        <begin position="69"/>
        <end position="84"/>
    </location>
</feature>
<comment type="caution">
    <text evidence="2">The sequence shown here is derived from an EMBL/GenBank/DDBJ whole genome shotgun (WGS) entry which is preliminary data.</text>
</comment>
<evidence type="ECO:0000313" key="2">
    <source>
        <dbReference type="EMBL" id="KAL3821269.1"/>
    </source>
</evidence>
<gene>
    <name evidence="2" type="ORF">ACJIZ3_007174</name>
</gene>
<keyword evidence="3" id="KW-1185">Reference proteome</keyword>
<accession>A0ABD3S9S3</accession>
<protein>
    <submittedName>
        <fullName evidence="2">Uncharacterized protein</fullName>
    </submittedName>
</protein>
<organism evidence="2 3">
    <name type="scientific">Penstemon smallii</name>
    <dbReference type="NCBI Taxonomy" id="265156"/>
    <lineage>
        <taxon>Eukaryota</taxon>
        <taxon>Viridiplantae</taxon>
        <taxon>Streptophyta</taxon>
        <taxon>Embryophyta</taxon>
        <taxon>Tracheophyta</taxon>
        <taxon>Spermatophyta</taxon>
        <taxon>Magnoliopsida</taxon>
        <taxon>eudicotyledons</taxon>
        <taxon>Gunneridae</taxon>
        <taxon>Pentapetalae</taxon>
        <taxon>asterids</taxon>
        <taxon>lamiids</taxon>
        <taxon>Lamiales</taxon>
        <taxon>Plantaginaceae</taxon>
        <taxon>Cheloneae</taxon>
        <taxon>Penstemon</taxon>
    </lineage>
</organism>
<evidence type="ECO:0000256" key="1">
    <source>
        <dbReference type="SAM" id="MobiDB-lite"/>
    </source>
</evidence>
<feature type="region of interest" description="Disordered" evidence="1">
    <location>
        <begin position="60"/>
        <end position="84"/>
    </location>
</feature>
<dbReference type="Proteomes" id="UP001634393">
    <property type="component" value="Unassembled WGS sequence"/>
</dbReference>
<name>A0ABD3S9S3_9LAMI</name>
<evidence type="ECO:0000313" key="3">
    <source>
        <dbReference type="Proteomes" id="UP001634393"/>
    </source>
</evidence>
<reference evidence="2 3" key="1">
    <citation type="submission" date="2024-12" db="EMBL/GenBank/DDBJ databases">
        <title>The unique morphological basis and parallel evolutionary history of personate flowers in Penstemon.</title>
        <authorList>
            <person name="Depatie T.H."/>
            <person name="Wessinger C.A."/>
        </authorList>
    </citation>
    <scope>NUCLEOTIDE SEQUENCE [LARGE SCALE GENOMIC DNA]</scope>
    <source>
        <strain evidence="2">WTNN_2</strain>
        <tissue evidence="2">Leaf</tissue>
    </source>
</reference>
<sequence length="198" mass="22673">MEEVLETSEEKNPKSKKPLSLFFKEAVGISANTEDSEVGTETDCENAELKEKLRNLEEKVRSLNKKRNEKGTTLKSPSEKHREILPKGNNRSLYALFSDKKRVIKEEPKLKPSDHGNEDPMVHKELSADMQMLAYHLYKGGYLKDANFTDEDKFDLNSFEASYARDFLKFAAITFAKDHQEIATRLLKEVINLSKTVS</sequence>